<reference evidence="1" key="1">
    <citation type="journal article" date="2023" name="Mol. Ecol. Resour.">
        <title>Chromosome-level genome assembly of a triploid poplar Populus alba 'Berolinensis'.</title>
        <authorList>
            <person name="Chen S."/>
            <person name="Yu Y."/>
            <person name="Wang X."/>
            <person name="Wang S."/>
            <person name="Zhang T."/>
            <person name="Zhou Y."/>
            <person name="He R."/>
            <person name="Meng N."/>
            <person name="Wang Y."/>
            <person name="Liu W."/>
            <person name="Liu Z."/>
            <person name="Liu J."/>
            <person name="Guo Q."/>
            <person name="Huang H."/>
            <person name="Sederoff R.R."/>
            <person name="Wang G."/>
            <person name="Qu G."/>
            <person name="Chen S."/>
        </authorList>
    </citation>
    <scope>NUCLEOTIDE SEQUENCE</scope>
    <source>
        <strain evidence="1">SC-2020</strain>
    </source>
</reference>
<evidence type="ECO:0000313" key="1">
    <source>
        <dbReference type="EMBL" id="KAJ6970574.1"/>
    </source>
</evidence>
<sequence length="81" mass="9318">MLGFQAANLDQMFHLHLSISLQMEFRTVLKVCSTLSSRQLHLLITQKLHVQPCLPAFLLSYQTLARSLHQTMEACNTHILR</sequence>
<evidence type="ECO:0000313" key="2">
    <source>
        <dbReference type="Proteomes" id="UP001164929"/>
    </source>
</evidence>
<dbReference type="EMBL" id="JAQIZT010000015">
    <property type="protein sequence ID" value="KAJ6970574.1"/>
    <property type="molecule type" value="Genomic_DNA"/>
</dbReference>
<keyword evidence="2" id="KW-1185">Reference proteome</keyword>
<organism evidence="1 2">
    <name type="scientific">Populus alba x Populus x berolinensis</name>
    <dbReference type="NCBI Taxonomy" id="444605"/>
    <lineage>
        <taxon>Eukaryota</taxon>
        <taxon>Viridiplantae</taxon>
        <taxon>Streptophyta</taxon>
        <taxon>Embryophyta</taxon>
        <taxon>Tracheophyta</taxon>
        <taxon>Spermatophyta</taxon>
        <taxon>Magnoliopsida</taxon>
        <taxon>eudicotyledons</taxon>
        <taxon>Gunneridae</taxon>
        <taxon>Pentapetalae</taxon>
        <taxon>rosids</taxon>
        <taxon>fabids</taxon>
        <taxon>Malpighiales</taxon>
        <taxon>Salicaceae</taxon>
        <taxon>Saliceae</taxon>
        <taxon>Populus</taxon>
    </lineage>
</organism>
<name>A0AAD6LQ01_9ROSI</name>
<gene>
    <name evidence="1" type="ORF">NC653_034997</name>
</gene>
<dbReference type="AlphaFoldDB" id="A0AAD6LQ01"/>
<dbReference type="Proteomes" id="UP001164929">
    <property type="component" value="Chromosome 15"/>
</dbReference>
<comment type="caution">
    <text evidence="1">The sequence shown here is derived from an EMBL/GenBank/DDBJ whole genome shotgun (WGS) entry which is preliminary data.</text>
</comment>
<proteinExistence type="predicted"/>
<accession>A0AAD6LQ01</accession>
<protein>
    <submittedName>
        <fullName evidence="1">Uncharacterized protein</fullName>
    </submittedName>
</protein>